<evidence type="ECO:0000313" key="5">
    <source>
        <dbReference type="Proteomes" id="UP000865592"/>
    </source>
</evidence>
<evidence type="ECO:0000313" key="4">
    <source>
        <dbReference type="Proteomes" id="UP000349590"/>
    </source>
</evidence>
<comment type="caution">
    <text evidence="2">The sequence shown here is derived from an EMBL/GenBank/DDBJ whole genome shotgun (WGS) entry which is preliminary data.</text>
</comment>
<evidence type="ECO:0000313" key="3">
    <source>
        <dbReference type="EMBL" id="OEY03329.1"/>
    </source>
</evidence>
<dbReference type="RefSeq" id="WP_002895790.1">
    <property type="nucleotide sequence ID" value="NZ_CAJGYF010000012.1"/>
</dbReference>
<organism evidence="2 4">
    <name type="scientific">Campylobacter jejuni</name>
    <dbReference type="NCBI Taxonomy" id="197"/>
    <lineage>
        <taxon>Bacteria</taxon>
        <taxon>Pseudomonadati</taxon>
        <taxon>Campylobacterota</taxon>
        <taxon>Epsilonproteobacteria</taxon>
        <taxon>Campylobacterales</taxon>
        <taxon>Campylobacteraceae</taxon>
        <taxon>Campylobacter</taxon>
    </lineage>
</organism>
<reference evidence="2 4" key="2">
    <citation type="submission" date="2019-04" db="EMBL/GenBank/DDBJ databases">
        <authorList>
            <consortium name="PulseNet: The National Subtyping Network for Foodborne Disease Surveillance"/>
            <person name="Tarr C.L."/>
            <person name="Trees E."/>
            <person name="Katz L.S."/>
            <person name="Carleton-Romer H.A."/>
            <person name="Stroika S."/>
            <person name="Kucerova Z."/>
            <person name="Roache K.F."/>
            <person name="Sabol A.L."/>
            <person name="Besser J."/>
            <person name="Gerner-Smidt P."/>
        </authorList>
    </citation>
    <scope>NUCLEOTIDE SEQUENCE [LARGE SCALE GENOMIC DNA]</scope>
    <source>
        <strain evidence="2 4">PNUSAC009041</strain>
    </source>
</reference>
<evidence type="ECO:0000313" key="2">
    <source>
        <dbReference type="EMBL" id="EAJ9718560.1"/>
    </source>
</evidence>
<dbReference type="EMBL" id="AACCII010000003">
    <property type="protein sequence ID" value="EAJ9718560.1"/>
    <property type="molecule type" value="Genomic_DNA"/>
</dbReference>
<gene>
    <name evidence="3" type="ORF">A0K99_02595</name>
    <name evidence="2" type="ORF">E8P16_03735</name>
</gene>
<protein>
    <submittedName>
        <fullName evidence="2">Uncharacterized protein</fullName>
    </submittedName>
</protein>
<dbReference type="Proteomes" id="UP000865592">
    <property type="component" value="Unassembled WGS sequence"/>
</dbReference>
<dbReference type="EMBL" id="MKBD01000005">
    <property type="protein sequence ID" value="OEY03329.1"/>
    <property type="molecule type" value="Genomic_DNA"/>
</dbReference>
<accession>A0A1J6PL45</accession>
<evidence type="ECO:0000256" key="1">
    <source>
        <dbReference type="SAM" id="Coils"/>
    </source>
</evidence>
<feature type="coiled-coil region" evidence="1">
    <location>
        <begin position="4"/>
        <end position="59"/>
    </location>
</feature>
<sequence length="282" mass="33901">MNCFKKLKEKIILIKIEKEKANKEKFLKECEIKEAEIRMEILEKRKDDLFKQREELIHSILDEASFNALTEERYLELFDNYHILTEDNKANLYGILRRAYNLNSMVRDLKCLDKSINELEEEEDKQVEILKRKKTNSHIKKEEKMEKNAVEILNNIKTDEFSNTINIIKVIEIENILEFKDLVDIFVNDKYKIEAKATKYLEVVLNKTEFFRTYLESKISKEFSEYHAKEQEKDYFGKFLKTLEKGLDNLTGETEEDRAKFKKHVKEIFEKIFNKKENNENK</sequence>
<keyword evidence="1" id="KW-0175">Coiled coil</keyword>
<proteinExistence type="predicted"/>
<name>A0A1J6PL45_CAMJU</name>
<dbReference type="AlphaFoldDB" id="A0A1J6PL45"/>
<feature type="coiled-coil region" evidence="1">
    <location>
        <begin position="102"/>
        <end position="136"/>
    </location>
</feature>
<dbReference type="Proteomes" id="UP000349590">
    <property type="component" value="Unassembled WGS sequence"/>
</dbReference>
<reference evidence="3 5" key="1">
    <citation type="submission" date="2016-09" db="EMBL/GenBank/DDBJ databases">
        <title>Campylobacter genomics.</title>
        <authorList>
            <person name="Weis A.M."/>
            <person name="Weimer B.C."/>
            <person name="Gilpin B."/>
            <person name="Huang B.C."/>
            <person name="Kong N."/>
        </authorList>
    </citation>
    <scope>NUCLEOTIDE SEQUENCE [LARGE SCALE GENOMIC DNA]</scope>
    <source>
        <strain evidence="3 5">BCW_4735</strain>
    </source>
</reference>